<name>A0A438CRN8_VITVI</name>
<dbReference type="EMBL" id="QGNW01002054">
    <property type="protein sequence ID" value="RVW25881.1"/>
    <property type="molecule type" value="Genomic_DNA"/>
</dbReference>
<dbReference type="Pfam" id="PF03732">
    <property type="entry name" value="Retrotrans_gag"/>
    <property type="match status" value="1"/>
</dbReference>
<proteinExistence type="predicted"/>
<dbReference type="Proteomes" id="UP000288805">
    <property type="component" value="Unassembled WGS sequence"/>
</dbReference>
<dbReference type="InterPro" id="IPR005162">
    <property type="entry name" value="Retrotrans_gag_dom"/>
</dbReference>
<organism evidence="2 3">
    <name type="scientific">Vitis vinifera</name>
    <name type="common">Grape</name>
    <dbReference type="NCBI Taxonomy" id="29760"/>
    <lineage>
        <taxon>Eukaryota</taxon>
        <taxon>Viridiplantae</taxon>
        <taxon>Streptophyta</taxon>
        <taxon>Embryophyta</taxon>
        <taxon>Tracheophyta</taxon>
        <taxon>Spermatophyta</taxon>
        <taxon>Magnoliopsida</taxon>
        <taxon>eudicotyledons</taxon>
        <taxon>Gunneridae</taxon>
        <taxon>Pentapetalae</taxon>
        <taxon>rosids</taxon>
        <taxon>Vitales</taxon>
        <taxon>Vitaceae</taxon>
        <taxon>Viteae</taxon>
        <taxon>Vitis</taxon>
    </lineage>
</organism>
<feature type="domain" description="Retrotransposon gag" evidence="1">
    <location>
        <begin position="159"/>
        <end position="225"/>
    </location>
</feature>
<evidence type="ECO:0000313" key="2">
    <source>
        <dbReference type="EMBL" id="RVW25881.1"/>
    </source>
</evidence>
<accession>A0A438CRN8</accession>
<comment type="caution">
    <text evidence="2">The sequence shown here is derived from an EMBL/GenBank/DDBJ whole genome shotgun (WGS) entry which is preliminary data.</text>
</comment>
<reference evidence="2 3" key="1">
    <citation type="journal article" date="2018" name="PLoS Genet.">
        <title>Population sequencing reveals clonal diversity and ancestral inbreeding in the grapevine cultivar Chardonnay.</title>
        <authorList>
            <person name="Roach M.J."/>
            <person name="Johnson D.L."/>
            <person name="Bohlmann J."/>
            <person name="van Vuuren H.J."/>
            <person name="Jones S.J."/>
            <person name="Pretorius I.S."/>
            <person name="Schmidt S.A."/>
            <person name="Borneman A.R."/>
        </authorList>
    </citation>
    <scope>NUCLEOTIDE SEQUENCE [LARGE SCALE GENOMIC DNA]</scope>
    <source>
        <strain evidence="3">cv. Chardonnay</strain>
        <tissue evidence="2">Leaf</tissue>
    </source>
</reference>
<dbReference type="PANTHER" id="PTHR33223">
    <property type="entry name" value="CCHC-TYPE DOMAIN-CONTAINING PROTEIN"/>
    <property type="match status" value="1"/>
</dbReference>
<evidence type="ECO:0000313" key="3">
    <source>
        <dbReference type="Proteomes" id="UP000288805"/>
    </source>
</evidence>
<gene>
    <name evidence="2" type="ORF">CK203_110859</name>
</gene>
<sequence length="316" mass="35900">MGMTDRIFSNPYIHVNGLSHTTHTSNRLKRRAVASVHTIRRHMSVALNCNDYPATCKIAIIMVKVKVSTQHYSDFLLSTIKSPPKHNPANATLIGVKTWKDASKRANDSPYIINYEPPRGFMVLKFTTYDGTSDPFDHIMHYRQLMTLDIGNDVLLCKAFQASLHGHAFLRFHHLLKNSVNNFQDLSKAFVGHYQCSAQHKQDISILQNIKMQENESLKEFVKWFGVVLEVESCSMDVILQIFKRSIYLGTPFLESLAKKPLATMDDLFKLANKYSMLENDIRVATQQVLVTSRLAKNDNAGSSKPSKQLRQVDKG</sequence>
<dbReference type="PANTHER" id="PTHR33223:SF10">
    <property type="entry name" value="AMINOTRANSFERASE-LIKE PLANT MOBILE DOMAIN-CONTAINING PROTEIN"/>
    <property type="match status" value="1"/>
</dbReference>
<protein>
    <recommendedName>
        <fullName evidence="1">Retrotransposon gag domain-containing protein</fullName>
    </recommendedName>
</protein>
<evidence type="ECO:0000259" key="1">
    <source>
        <dbReference type="Pfam" id="PF03732"/>
    </source>
</evidence>
<dbReference type="AlphaFoldDB" id="A0A438CRN8"/>